<organism evidence="3">
    <name type="scientific">marine sediment metagenome</name>
    <dbReference type="NCBI Taxonomy" id="412755"/>
    <lineage>
        <taxon>unclassified sequences</taxon>
        <taxon>metagenomes</taxon>
        <taxon>ecological metagenomes</taxon>
    </lineage>
</organism>
<dbReference type="InterPro" id="IPR001296">
    <property type="entry name" value="Glyco_trans_1"/>
</dbReference>
<sequence length="321" mass="35421">LRTHRPDVLHCHNTFPQISPAAYYAAHAECVPVVQTLHNFRLLCPGGTFFRGGVVCEDCLGGTLAAPAVRYGCYRRSRTGSAAVAGMLLAHRILRTWERKVTLYVALTEFSRRKFIEGGLPADKIVTKPNFLSPNPVVGDGGGKYALFVGRLSPEKGIQMLLEAWKALGRSLPLKVVGDGPLASLVRQQEQRNPAVQWLGRLPSQRVLDLMGRAKFLVFPSLWYETFGRVAIEAFAKGTPVIASDLGAMAEIIRDGQTGLLYRPGDANDLSTAVQWALSHPAQLAAMRKAARAEFDARYTAERNYKMIMDLYQTAMVRPRP</sequence>
<dbReference type="InterPro" id="IPR028098">
    <property type="entry name" value="Glyco_trans_4-like_N"/>
</dbReference>
<dbReference type="InterPro" id="IPR050194">
    <property type="entry name" value="Glycosyltransferase_grp1"/>
</dbReference>
<evidence type="ECO:0008006" key="4">
    <source>
        <dbReference type="Google" id="ProtNLM"/>
    </source>
</evidence>
<reference evidence="3" key="1">
    <citation type="journal article" date="2015" name="Nature">
        <title>Complex archaea that bridge the gap between prokaryotes and eukaryotes.</title>
        <authorList>
            <person name="Spang A."/>
            <person name="Saw J.H."/>
            <person name="Jorgensen S.L."/>
            <person name="Zaremba-Niedzwiedzka K."/>
            <person name="Martijn J."/>
            <person name="Lind A.E."/>
            <person name="van Eijk R."/>
            <person name="Schleper C."/>
            <person name="Guy L."/>
            <person name="Ettema T.J."/>
        </authorList>
    </citation>
    <scope>NUCLEOTIDE SEQUENCE</scope>
</reference>
<name>A0A0F8YSK9_9ZZZZ</name>
<dbReference type="Gene3D" id="3.40.50.2000">
    <property type="entry name" value="Glycogen Phosphorylase B"/>
    <property type="match status" value="2"/>
</dbReference>
<feature type="non-terminal residue" evidence="3">
    <location>
        <position position="1"/>
    </location>
</feature>
<gene>
    <name evidence="3" type="ORF">LCGC14_3057800</name>
</gene>
<evidence type="ECO:0000259" key="1">
    <source>
        <dbReference type="Pfam" id="PF00534"/>
    </source>
</evidence>
<dbReference type="SUPFAM" id="SSF53756">
    <property type="entry name" value="UDP-Glycosyltransferase/glycogen phosphorylase"/>
    <property type="match status" value="1"/>
</dbReference>
<feature type="domain" description="Glycosyltransferase subfamily 4-like N-terminal" evidence="2">
    <location>
        <begin position="2"/>
        <end position="130"/>
    </location>
</feature>
<protein>
    <recommendedName>
        <fullName evidence="4">Glycosyltransferase subfamily 4-like N-terminal domain-containing protein</fullName>
    </recommendedName>
</protein>
<dbReference type="EMBL" id="LAZR01064650">
    <property type="protein sequence ID" value="KKK57109.1"/>
    <property type="molecule type" value="Genomic_DNA"/>
</dbReference>
<accession>A0A0F8YSK9</accession>
<dbReference type="PANTHER" id="PTHR45947">
    <property type="entry name" value="SULFOQUINOVOSYL TRANSFERASE SQD2"/>
    <property type="match status" value="1"/>
</dbReference>
<dbReference type="AlphaFoldDB" id="A0A0F8YSK9"/>
<evidence type="ECO:0000259" key="2">
    <source>
        <dbReference type="Pfam" id="PF13579"/>
    </source>
</evidence>
<dbReference type="Pfam" id="PF13579">
    <property type="entry name" value="Glyco_trans_4_4"/>
    <property type="match status" value="1"/>
</dbReference>
<evidence type="ECO:0000313" key="3">
    <source>
        <dbReference type="EMBL" id="KKK57109.1"/>
    </source>
</evidence>
<proteinExistence type="predicted"/>
<feature type="domain" description="Glycosyl transferase family 1" evidence="1">
    <location>
        <begin position="141"/>
        <end position="293"/>
    </location>
</feature>
<dbReference type="Pfam" id="PF00534">
    <property type="entry name" value="Glycos_transf_1"/>
    <property type="match status" value="1"/>
</dbReference>
<dbReference type="PANTHER" id="PTHR45947:SF13">
    <property type="entry name" value="TRANSFERASE"/>
    <property type="match status" value="1"/>
</dbReference>
<dbReference type="GO" id="GO:0016757">
    <property type="term" value="F:glycosyltransferase activity"/>
    <property type="evidence" value="ECO:0007669"/>
    <property type="project" value="InterPro"/>
</dbReference>
<comment type="caution">
    <text evidence="3">The sequence shown here is derived from an EMBL/GenBank/DDBJ whole genome shotgun (WGS) entry which is preliminary data.</text>
</comment>